<proteinExistence type="predicted"/>
<reference evidence="1" key="1">
    <citation type="submission" date="2021-01" db="EMBL/GenBank/DDBJ databases">
        <authorList>
            <person name="Corre E."/>
            <person name="Pelletier E."/>
            <person name="Niang G."/>
            <person name="Scheremetjew M."/>
            <person name="Finn R."/>
            <person name="Kale V."/>
            <person name="Holt S."/>
            <person name="Cochrane G."/>
            <person name="Meng A."/>
            <person name="Brown T."/>
            <person name="Cohen L."/>
        </authorList>
    </citation>
    <scope>NUCLEOTIDE SEQUENCE</scope>
    <source>
        <strain evidence="1">S3</strain>
    </source>
</reference>
<gene>
    <name evidence="1" type="ORF">SINC0208_LOCUS16780</name>
</gene>
<organism evidence="1">
    <name type="scientific">Strombidium inclinatum</name>
    <dbReference type="NCBI Taxonomy" id="197538"/>
    <lineage>
        <taxon>Eukaryota</taxon>
        <taxon>Sar</taxon>
        <taxon>Alveolata</taxon>
        <taxon>Ciliophora</taxon>
        <taxon>Intramacronucleata</taxon>
        <taxon>Spirotrichea</taxon>
        <taxon>Oligotrichia</taxon>
        <taxon>Strombidiidae</taxon>
        <taxon>Strombidium</taxon>
    </lineage>
</organism>
<evidence type="ECO:0000313" key="1">
    <source>
        <dbReference type="EMBL" id="CAE0336141.1"/>
    </source>
</evidence>
<dbReference type="AlphaFoldDB" id="A0A7S3N438"/>
<sequence>MLSKIWHFLLFKDLGELVLLTLLPVLKLLEVDLVGLAGSILDPILKPGLLHTKSLVGPVQVEVADVVALLNSKPSTLRLLDLALTVLHSLHGVTGSCRMEARER</sequence>
<dbReference type="EMBL" id="HBIH01041762">
    <property type="protein sequence ID" value="CAE0336141.1"/>
    <property type="molecule type" value="Transcribed_RNA"/>
</dbReference>
<accession>A0A7S3N438</accession>
<name>A0A7S3N438_9SPIT</name>
<protein>
    <submittedName>
        <fullName evidence="1">Uncharacterized protein</fullName>
    </submittedName>
</protein>